<dbReference type="InterPro" id="IPR014755">
    <property type="entry name" value="Cu-Rt/internalin_Ig-like"/>
</dbReference>
<keyword evidence="1 2" id="KW-0732">Signal</keyword>
<dbReference type="Pfam" id="PF00395">
    <property type="entry name" value="SLH"/>
    <property type="match status" value="2"/>
</dbReference>
<feature type="domain" description="SLH" evidence="3">
    <location>
        <begin position="26"/>
        <end position="90"/>
    </location>
</feature>
<feature type="chain" id="PRO_5046876078" description="SLH domain-containing protein" evidence="2">
    <location>
        <begin position="25"/>
        <end position="995"/>
    </location>
</feature>
<sequence length="995" mass="105036">MKKTLSVVLTSAMALSMFSSVAFGKTSADFTDLKDLDAATKAKFDAMISAEIFDGVSDTTFGLKEEMNRAQFAKVAALIMGLEVNKDLKTSSFTDVSVTDPANGYALPYIEALKTASVTDGYAEGQYNPAGKVTKEQLATFLVRVLGKDAEAKALTGTDKTVSGWAQGYVAEALALKVLANNADGTFGGITNATRDLLVTGAYEAKQQYVPAGQVSLTEAKATGVQQVTVTFNKPVDTTKATVALKKGAVEIATTAKFADNKKSVVLTLTDTKVTEGEYTATLSGLDATNVDKSSASFKGENETVQKIDFINTNDTLPRTNSVIVRLKATNQYGEAASANSSSYTVSAGNNNDVLVSLKKDETTGELLLNLRTDIQTGGVDVYQAGTGIIPINIYNNDSHVTASKNFKMGTAPFISKLEIGEVTYSNGKGYISGTGENAMVNVLQYDQYGNLIPYSTNDATAIRFTLEGYEPSLTTPVITDSNNDNIADMKISLSQSVDKDAEYNFSVYNQAGSATGKITLKSNKVANKVELGDATEIIAAGDTAAYLPLTAYDAAGNKLSTDDVISAQNAGRITLSSNATLVLSGEHKGQVLVSSIPTTPKSVLSVTAIIAQPNANSVSTKTITVGDVRVPERMSVSTEAKQKIIGGATSEFKFVVYDQYGKKMTDLKNVDSNGSVTVATTAGVAQYKVVVTKELTGTGVDIVDSTSSIPASRDYTGDDVVDFNDGFTFKAANPTLTASAKFTARIVKTTDNWATEQELSKQVRTIENTTDELAYSVNAVSDLFNAIDSDILADSNYGAGTLTVADQESPVTSKFAKEVKLSATDTAGNSVAVGSTIQAITSSDVSVARAAVDPSTNKAYVIGNNKGKATLNVAYTTSKGVQEMKTLNVNVKDDVIQATKITLENETISRSSTNAFVALNVKVTDNYGVTYEGLDAQKYNYLFGITFSVTHITGTGSVSVDKDGEITYTNGTPTSYELTATTANGQTVSAFVNN</sequence>
<dbReference type="Gene3D" id="2.60.40.1220">
    <property type="match status" value="1"/>
</dbReference>
<dbReference type="Proteomes" id="UP000653578">
    <property type="component" value="Unassembled WGS sequence"/>
</dbReference>
<keyword evidence="5" id="KW-1185">Reference proteome</keyword>
<feature type="domain" description="SLH" evidence="3">
    <location>
        <begin position="93"/>
        <end position="156"/>
    </location>
</feature>
<organism evidence="4 5">
    <name type="scientific">Paenibacillus plantarum</name>
    <dbReference type="NCBI Taxonomy" id="2654975"/>
    <lineage>
        <taxon>Bacteria</taxon>
        <taxon>Bacillati</taxon>
        <taxon>Bacillota</taxon>
        <taxon>Bacilli</taxon>
        <taxon>Bacillales</taxon>
        <taxon>Paenibacillaceae</taxon>
        <taxon>Paenibacillus</taxon>
    </lineage>
</organism>
<proteinExistence type="predicted"/>
<dbReference type="InterPro" id="IPR001119">
    <property type="entry name" value="SLH_dom"/>
</dbReference>
<evidence type="ECO:0000313" key="4">
    <source>
        <dbReference type="EMBL" id="NOU66771.1"/>
    </source>
</evidence>
<evidence type="ECO:0000259" key="3">
    <source>
        <dbReference type="PROSITE" id="PS51272"/>
    </source>
</evidence>
<evidence type="ECO:0000313" key="5">
    <source>
        <dbReference type="Proteomes" id="UP000653578"/>
    </source>
</evidence>
<dbReference type="EMBL" id="WHNY01000065">
    <property type="protein sequence ID" value="NOU66771.1"/>
    <property type="molecule type" value="Genomic_DNA"/>
</dbReference>
<comment type="caution">
    <text evidence="4">The sequence shown here is derived from an EMBL/GenBank/DDBJ whole genome shotgun (WGS) entry which is preliminary data.</text>
</comment>
<feature type="signal peptide" evidence="2">
    <location>
        <begin position="1"/>
        <end position="24"/>
    </location>
</feature>
<evidence type="ECO:0000256" key="2">
    <source>
        <dbReference type="SAM" id="SignalP"/>
    </source>
</evidence>
<gene>
    <name evidence="4" type="ORF">GC096_22245</name>
</gene>
<accession>A0ABX1XF42</accession>
<dbReference type="RefSeq" id="WP_171633333.1">
    <property type="nucleotide sequence ID" value="NZ_WHNY01000065.1"/>
</dbReference>
<name>A0ABX1XF42_9BACL</name>
<dbReference type="PROSITE" id="PS51272">
    <property type="entry name" value="SLH"/>
    <property type="match status" value="2"/>
</dbReference>
<evidence type="ECO:0000256" key="1">
    <source>
        <dbReference type="ARBA" id="ARBA00022729"/>
    </source>
</evidence>
<reference evidence="4 5" key="1">
    <citation type="submission" date="2019-10" db="EMBL/GenBank/DDBJ databases">
        <title>Description of Paenibacillus humi sp. nov.</title>
        <authorList>
            <person name="Carlier A."/>
            <person name="Qi S."/>
        </authorList>
    </citation>
    <scope>NUCLEOTIDE SEQUENCE [LARGE SCALE GENOMIC DNA]</scope>
    <source>
        <strain evidence="4 5">LMG 31461</strain>
    </source>
</reference>
<protein>
    <recommendedName>
        <fullName evidence="3">SLH domain-containing protein</fullName>
    </recommendedName>
</protein>